<evidence type="ECO:0000256" key="1">
    <source>
        <dbReference type="SAM" id="Phobius"/>
    </source>
</evidence>
<keyword evidence="1" id="KW-1133">Transmembrane helix</keyword>
<sequence>SGRTLTVHLYKLTTELFTIEEWNQAYGTATVLIVVVLLINMVTKLIARRFNTATY</sequence>
<keyword evidence="1" id="KW-0812">Transmembrane</keyword>
<dbReference type="AlphaFoldDB" id="A0A227J4H8"/>
<dbReference type="Proteomes" id="UP000214596">
    <property type="component" value="Unassembled WGS sequence"/>
</dbReference>
<keyword evidence="1" id="KW-0472">Membrane</keyword>
<dbReference type="EMBL" id="NIXT01002855">
    <property type="protein sequence ID" value="OXE29822.1"/>
    <property type="molecule type" value="Genomic_DNA"/>
</dbReference>
<organism evidence="2 3">
    <name type="scientific">Vibrio parahaemolyticus</name>
    <dbReference type="NCBI Taxonomy" id="670"/>
    <lineage>
        <taxon>Bacteria</taxon>
        <taxon>Pseudomonadati</taxon>
        <taxon>Pseudomonadota</taxon>
        <taxon>Gammaproteobacteria</taxon>
        <taxon>Vibrionales</taxon>
        <taxon>Vibrionaceae</taxon>
        <taxon>Vibrio</taxon>
    </lineage>
</organism>
<proteinExistence type="predicted"/>
<name>A0A227J4H8_VIBPH</name>
<accession>A0A227J4H8</accession>
<feature type="transmembrane region" description="Helical" evidence="1">
    <location>
        <begin position="25"/>
        <end position="47"/>
    </location>
</feature>
<protein>
    <submittedName>
        <fullName evidence="2">Phosphate ABC transporter, permease protein PstA</fullName>
    </submittedName>
</protein>
<feature type="non-terminal residue" evidence="2">
    <location>
        <position position="1"/>
    </location>
</feature>
<comment type="caution">
    <text evidence="2">The sequence shown here is derived from an EMBL/GenBank/DDBJ whole genome shotgun (WGS) entry which is preliminary data.</text>
</comment>
<gene>
    <name evidence="2" type="ORF">CA163_26620</name>
</gene>
<evidence type="ECO:0000313" key="3">
    <source>
        <dbReference type="Proteomes" id="UP000214596"/>
    </source>
</evidence>
<dbReference type="STRING" id="670.ACZ92_02285"/>
<reference evidence="2 3" key="1">
    <citation type="journal article" date="2017" name="Appl. Environ. Microbiol.">
        <title>Parallel evolution of two clades of a major Atlantic endemic Vibrio parahaemolyticus pathogen lineage by independent acquisition of related pathogenicity islands.</title>
        <authorList>
            <person name="Xu F."/>
            <person name="Gonzalez-Escalona N."/>
            <person name="Drees K.P."/>
            <person name="Sebra R.P."/>
            <person name="Cooper V.S."/>
            <person name="Jones S.H."/>
            <person name="Whistler C.A."/>
        </authorList>
    </citation>
    <scope>NUCLEOTIDE SEQUENCE [LARGE SCALE GENOMIC DNA]</scope>
    <source>
        <strain evidence="2 3">MAVP-3</strain>
    </source>
</reference>
<evidence type="ECO:0000313" key="2">
    <source>
        <dbReference type="EMBL" id="OXE29822.1"/>
    </source>
</evidence>